<dbReference type="GO" id="GO:0003700">
    <property type="term" value="F:DNA-binding transcription factor activity"/>
    <property type="evidence" value="ECO:0007669"/>
    <property type="project" value="TreeGrafter"/>
</dbReference>
<keyword evidence="3" id="KW-0804">Transcription</keyword>
<sequence length="248" mass="27561">MSSAPVTRKQVRLHPQKRQSLILDCTAELIASEGIAKLSMDRIGREAGVSKSLVYAYFPSLTDLLRQLLQREMRRLRRLQAAAAEGAETFEGLVRAVTHEYLKYIEERGLIIERLQAEPSVSTLHDPTQFGREVAVDYLAEIVIDQFDLPREVAYAATEISFGLPSAAGAFLLHHNLSRAALETLTVSMILGTFYELKREHVARHQPLQRRTPAAAPTVDIVRAVTAGKSHKVRATAAGKGKRREPAE</sequence>
<dbReference type="EMBL" id="CP059851">
    <property type="protein sequence ID" value="QMW24219.1"/>
    <property type="molecule type" value="Genomic_DNA"/>
</dbReference>
<dbReference type="PANTHER" id="PTHR30055">
    <property type="entry name" value="HTH-TYPE TRANSCRIPTIONAL REGULATOR RUTR"/>
    <property type="match status" value="1"/>
</dbReference>
<dbReference type="GO" id="GO:0000976">
    <property type="term" value="F:transcription cis-regulatory region binding"/>
    <property type="evidence" value="ECO:0007669"/>
    <property type="project" value="TreeGrafter"/>
</dbReference>
<feature type="domain" description="HTH tetR-type" evidence="5">
    <location>
        <begin position="16"/>
        <end position="76"/>
    </location>
</feature>
<dbReference type="InterPro" id="IPR050109">
    <property type="entry name" value="HTH-type_TetR-like_transc_reg"/>
</dbReference>
<dbReference type="PRINTS" id="PR00455">
    <property type="entry name" value="HTHTETR"/>
</dbReference>
<dbReference type="PANTHER" id="PTHR30055:SF234">
    <property type="entry name" value="HTH-TYPE TRANSCRIPTIONAL REGULATOR BETI"/>
    <property type="match status" value="1"/>
</dbReference>
<protein>
    <submittedName>
        <fullName evidence="6">TetR/AcrR family transcriptional regulator</fullName>
    </submittedName>
</protein>
<gene>
    <name evidence="6" type="ORF">H3309_07125</name>
</gene>
<organism evidence="6 7">
    <name type="scientific">Sandaracinobacteroides saxicola</name>
    <dbReference type="NCBI Taxonomy" id="2759707"/>
    <lineage>
        <taxon>Bacteria</taxon>
        <taxon>Pseudomonadati</taxon>
        <taxon>Pseudomonadota</taxon>
        <taxon>Alphaproteobacteria</taxon>
        <taxon>Sphingomonadales</taxon>
        <taxon>Sphingosinicellaceae</taxon>
        <taxon>Sandaracinobacteroides</taxon>
    </lineage>
</organism>
<keyword evidence="2 4" id="KW-0238">DNA-binding</keyword>
<evidence type="ECO:0000256" key="4">
    <source>
        <dbReference type="PROSITE-ProRule" id="PRU00335"/>
    </source>
</evidence>
<dbReference type="PROSITE" id="PS50977">
    <property type="entry name" value="HTH_TETR_2"/>
    <property type="match status" value="1"/>
</dbReference>
<evidence type="ECO:0000256" key="2">
    <source>
        <dbReference type="ARBA" id="ARBA00023125"/>
    </source>
</evidence>
<dbReference type="Pfam" id="PF00440">
    <property type="entry name" value="TetR_N"/>
    <property type="match status" value="1"/>
</dbReference>
<feature type="DNA-binding region" description="H-T-H motif" evidence="4">
    <location>
        <begin position="39"/>
        <end position="58"/>
    </location>
</feature>
<dbReference type="Proteomes" id="UP000515292">
    <property type="component" value="Chromosome"/>
</dbReference>
<evidence type="ECO:0000313" key="7">
    <source>
        <dbReference type="Proteomes" id="UP000515292"/>
    </source>
</evidence>
<proteinExistence type="predicted"/>
<dbReference type="InterPro" id="IPR001647">
    <property type="entry name" value="HTH_TetR"/>
</dbReference>
<evidence type="ECO:0000256" key="1">
    <source>
        <dbReference type="ARBA" id="ARBA00023015"/>
    </source>
</evidence>
<dbReference type="SUPFAM" id="SSF46689">
    <property type="entry name" value="Homeodomain-like"/>
    <property type="match status" value="1"/>
</dbReference>
<dbReference type="KEGG" id="sand:H3309_07125"/>
<accession>A0A7G5ILH7</accession>
<name>A0A7G5ILH7_9SPHN</name>
<dbReference type="AlphaFoldDB" id="A0A7G5ILH7"/>
<dbReference type="InterPro" id="IPR009057">
    <property type="entry name" value="Homeodomain-like_sf"/>
</dbReference>
<keyword evidence="1" id="KW-0805">Transcription regulation</keyword>
<evidence type="ECO:0000313" key="6">
    <source>
        <dbReference type="EMBL" id="QMW24219.1"/>
    </source>
</evidence>
<dbReference type="RefSeq" id="WP_182298042.1">
    <property type="nucleotide sequence ID" value="NZ_CP059851.1"/>
</dbReference>
<keyword evidence="7" id="KW-1185">Reference proteome</keyword>
<evidence type="ECO:0000259" key="5">
    <source>
        <dbReference type="PROSITE" id="PS50977"/>
    </source>
</evidence>
<evidence type="ECO:0000256" key="3">
    <source>
        <dbReference type="ARBA" id="ARBA00023163"/>
    </source>
</evidence>
<dbReference type="Gene3D" id="1.10.357.10">
    <property type="entry name" value="Tetracycline Repressor, domain 2"/>
    <property type="match status" value="1"/>
</dbReference>
<reference evidence="6 7" key="1">
    <citation type="submission" date="2020-07" db="EMBL/GenBank/DDBJ databases">
        <title>Complete genome sequence for Sandaracinobacter sp. M6.</title>
        <authorList>
            <person name="Tang Y."/>
            <person name="Liu Q."/>
            <person name="Guo Z."/>
            <person name="Lei P."/>
            <person name="Huang B."/>
        </authorList>
    </citation>
    <scope>NUCLEOTIDE SEQUENCE [LARGE SCALE GENOMIC DNA]</scope>
    <source>
        <strain evidence="6 7">M6</strain>
    </source>
</reference>